<evidence type="ECO:0000313" key="7">
    <source>
        <dbReference type="Proteomes" id="UP000195871"/>
    </source>
</evidence>
<evidence type="ECO:0000313" key="3">
    <source>
        <dbReference type="EMBL" id="ONH74902.1"/>
    </source>
</evidence>
<reference evidence="1 8" key="6">
    <citation type="submission" date="2018-06" db="EMBL/GenBank/DDBJ databases">
        <title>Population genomics shows no distinction between pathogenic Candida krusei and environmental Pichia kudriavzevii: One species, four names.</title>
        <authorList>
            <person name="Douglass A.P."/>
            <person name="Offei B."/>
            <person name="Braun-Galleani S."/>
            <person name="Coughlan A.Y."/>
            <person name="Martos A."/>
            <person name="Ortiz-Merino R.A."/>
            <person name="Byrne K.P."/>
            <person name="Wolfe K.H."/>
        </authorList>
    </citation>
    <scope>NUCLEOTIDE SEQUENCE [LARGE SCALE GENOMIC DNA]</scope>
    <source>
        <strain evidence="1 8">CBS573</strain>
    </source>
</reference>
<organism evidence="2 5">
    <name type="scientific">Pichia kudriavzevii</name>
    <name type="common">Yeast</name>
    <name type="synonym">Issatchenkia orientalis</name>
    <dbReference type="NCBI Taxonomy" id="4909"/>
    <lineage>
        <taxon>Eukaryota</taxon>
        <taxon>Fungi</taxon>
        <taxon>Dikarya</taxon>
        <taxon>Ascomycota</taxon>
        <taxon>Saccharomycotina</taxon>
        <taxon>Pichiomycetes</taxon>
        <taxon>Pichiales</taxon>
        <taxon>Pichiaceae</taxon>
        <taxon>Pichia</taxon>
    </lineage>
</organism>
<dbReference type="EMBL" id="CP028774">
    <property type="protein sequence ID" value="AWU75096.1"/>
    <property type="molecule type" value="Genomic_DNA"/>
</dbReference>
<dbReference type="Proteomes" id="UP000249293">
    <property type="component" value="Chromosome 2"/>
</dbReference>
<dbReference type="EMBL" id="NHMM01000005">
    <property type="protein sequence ID" value="OUT21334.1"/>
    <property type="molecule type" value="Genomic_DNA"/>
</dbReference>
<evidence type="ECO:0000313" key="1">
    <source>
        <dbReference type="EMBL" id="AWU75096.1"/>
    </source>
</evidence>
<name>A0A099P1H7_PICKU</name>
<dbReference type="HOGENOM" id="CLU_2027066_0_0_1"/>
<evidence type="ECO:0000313" key="5">
    <source>
        <dbReference type="Proteomes" id="UP000029867"/>
    </source>
</evidence>
<reference evidence="3" key="4">
    <citation type="submission" date="2017-01" db="EMBL/GenBank/DDBJ databases">
        <authorList>
            <person name="Mah S.A."/>
            <person name="Swanson W.J."/>
            <person name="Moy G.W."/>
            <person name="Vacquier V.D."/>
        </authorList>
    </citation>
    <scope>NUCLEOTIDE SEQUENCE [LARGE SCALE GENOMIC DNA]</scope>
    <source>
        <strain evidence="3">129</strain>
    </source>
</reference>
<dbReference type="Proteomes" id="UP000189274">
    <property type="component" value="Unassembled WGS sequence"/>
</dbReference>
<dbReference type="Proteomes" id="UP000029867">
    <property type="component" value="Unassembled WGS sequence"/>
</dbReference>
<evidence type="ECO:0000313" key="2">
    <source>
        <dbReference type="EMBL" id="KGK38042.1"/>
    </source>
</evidence>
<gene>
    <name evidence="3" type="ORF">BOH78_2177</name>
    <name evidence="1" type="ORF">C5L36_0B03475</name>
    <name evidence="4" type="ORF">CAS74_003450</name>
    <name evidence="2" type="ORF">JL09_g2801</name>
</gene>
<dbReference type="AlphaFoldDB" id="A0A099P1H7"/>
<evidence type="ECO:0000313" key="6">
    <source>
        <dbReference type="Proteomes" id="UP000189274"/>
    </source>
</evidence>
<reference evidence="6" key="3">
    <citation type="journal article" date="2017" name="Genome Announc.">
        <title>Genome sequences of Cyberlindnera fabianii 65, Pichia kudriavzevii 129, and Saccharomyces cerevisiae 131 isolated from fermented masau fruits in Zimbabwe.</title>
        <authorList>
            <person name="van Rijswijck I.M.H."/>
            <person name="Derks M.F.L."/>
            <person name="Abee T."/>
            <person name="de Ridder D."/>
            <person name="Smid E.J."/>
        </authorList>
    </citation>
    <scope>NUCLEOTIDE SEQUENCE [LARGE SCALE GENOMIC DNA]</scope>
    <source>
        <strain evidence="6">129</strain>
    </source>
</reference>
<accession>A0A099P1H7</accession>
<evidence type="ECO:0000313" key="8">
    <source>
        <dbReference type="Proteomes" id="UP000249293"/>
    </source>
</evidence>
<dbReference type="VEuPathDB" id="FungiDB:C5L36_0B03475"/>
<dbReference type="Proteomes" id="UP000195871">
    <property type="component" value="Unassembled WGS sequence"/>
</dbReference>
<dbReference type="OrthoDB" id="8189076at2759"/>
<dbReference type="EMBL" id="JQFK01000025">
    <property type="protein sequence ID" value="KGK38042.1"/>
    <property type="molecule type" value="Genomic_DNA"/>
</dbReference>
<reference evidence="4 7" key="5">
    <citation type="submission" date="2017-05" db="EMBL/GenBank/DDBJ databases">
        <title>The Genome Sequence of Candida krusei Ckrusei653.</title>
        <authorList>
            <person name="Cuomo C."/>
            <person name="Forche A."/>
            <person name="Young S."/>
            <person name="Abouelleil A."/>
            <person name="Cao P."/>
            <person name="Chapman S."/>
            <person name="Cusick C."/>
            <person name="Shea T."/>
            <person name="Nusbaum C."/>
            <person name="Birren B."/>
        </authorList>
    </citation>
    <scope>NUCLEOTIDE SEQUENCE [LARGE SCALE GENOMIC DNA]</scope>
    <source>
        <strain evidence="4 7">Ckrusei653</strain>
    </source>
</reference>
<keyword evidence="8" id="KW-1185">Reference proteome</keyword>
<reference evidence="2" key="2">
    <citation type="submission" date="2014-08" db="EMBL/GenBank/DDBJ databases">
        <title>Exploiting Issatchenkia orientalis SD108 for Succinic Acid Production.</title>
        <authorList>
            <person name="Xiao H."/>
            <person name="Shao Z."/>
            <person name="Jiang Y."/>
            <person name="Dole S."/>
            <person name="Zhao H."/>
        </authorList>
    </citation>
    <scope>NUCLEOTIDE SEQUENCE [LARGE SCALE GENOMIC DNA]</scope>
    <source>
        <strain evidence="2">SD108</strain>
    </source>
</reference>
<proteinExistence type="predicted"/>
<evidence type="ECO:0000313" key="4">
    <source>
        <dbReference type="EMBL" id="OUT21334.1"/>
    </source>
</evidence>
<dbReference type="EMBL" id="MQVM01000008">
    <property type="protein sequence ID" value="ONH74902.1"/>
    <property type="molecule type" value="Genomic_DNA"/>
</dbReference>
<reference evidence="5" key="1">
    <citation type="journal article" date="2014" name="Microb. Cell Fact.">
        <title>Exploiting Issatchenkia orientalis SD108 for succinic acid production.</title>
        <authorList>
            <person name="Xiao H."/>
            <person name="Shao Z."/>
            <person name="Jiang Y."/>
            <person name="Dole S."/>
            <person name="Zhao H."/>
        </authorList>
    </citation>
    <scope>NUCLEOTIDE SEQUENCE [LARGE SCALE GENOMIC DNA]</scope>
    <source>
        <strain evidence="5">SD108</strain>
    </source>
</reference>
<protein>
    <submittedName>
        <fullName evidence="3">Peptidase T</fullName>
    </submittedName>
</protein>
<sequence>MATTTNNNNVKEEAPISIQALEAGEVDVGSVCRQLESLESLLGSIRSKMVQLLETLATADATTALGAESLVAQQAQESVAQLIGERATFLAEYRRLMPLVRYCKIKMGLSPDQQKVAQHHVV</sequence>